<feature type="transmembrane region" description="Helical" evidence="7">
    <location>
        <begin position="124"/>
        <end position="145"/>
    </location>
</feature>
<evidence type="ECO:0000313" key="10">
    <source>
        <dbReference type="Proteomes" id="UP000736672"/>
    </source>
</evidence>
<keyword evidence="4 7" id="KW-0472">Membrane</keyword>
<dbReference type="InterPro" id="IPR049326">
    <property type="entry name" value="Rhodopsin_dom_fungi"/>
</dbReference>
<gene>
    <name evidence="9" type="ORF">B0J15DRAFT_455845</name>
</gene>
<reference evidence="9" key="1">
    <citation type="journal article" date="2021" name="Nat. Commun.">
        <title>Genetic determinants of endophytism in the Arabidopsis root mycobiome.</title>
        <authorList>
            <person name="Mesny F."/>
            <person name="Miyauchi S."/>
            <person name="Thiergart T."/>
            <person name="Pickel B."/>
            <person name="Atanasova L."/>
            <person name="Karlsson M."/>
            <person name="Huettel B."/>
            <person name="Barry K.W."/>
            <person name="Haridas S."/>
            <person name="Chen C."/>
            <person name="Bauer D."/>
            <person name="Andreopoulos W."/>
            <person name="Pangilinan J."/>
            <person name="LaButti K."/>
            <person name="Riley R."/>
            <person name="Lipzen A."/>
            <person name="Clum A."/>
            <person name="Drula E."/>
            <person name="Henrissat B."/>
            <person name="Kohler A."/>
            <person name="Grigoriev I.V."/>
            <person name="Martin F.M."/>
            <person name="Hacquard S."/>
        </authorList>
    </citation>
    <scope>NUCLEOTIDE SEQUENCE</scope>
    <source>
        <strain evidence="9">FSSC 5 MPI-SDFR-AT-0091</strain>
    </source>
</reference>
<keyword evidence="3 7" id="KW-1133">Transmembrane helix</keyword>
<dbReference type="Pfam" id="PF20684">
    <property type="entry name" value="Fung_rhodopsin"/>
    <property type="match status" value="1"/>
</dbReference>
<dbReference type="PANTHER" id="PTHR33048:SF96">
    <property type="entry name" value="INTEGRAL MEMBRANE PROTEIN"/>
    <property type="match status" value="1"/>
</dbReference>
<evidence type="ECO:0000259" key="8">
    <source>
        <dbReference type="Pfam" id="PF20684"/>
    </source>
</evidence>
<proteinExistence type="inferred from homology"/>
<feature type="transmembrane region" description="Helical" evidence="7">
    <location>
        <begin position="46"/>
        <end position="69"/>
    </location>
</feature>
<evidence type="ECO:0000256" key="1">
    <source>
        <dbReference type="ARBA" id="ARBA00004141"/>
    </source>
</evidence>
<keyword evidence="2 7" id="KW-0812">Transmembrane</keyword>
<evidence type="ECO:0000256" key="3">
    <source>
        <dbReference type="ARBA" id="ARBA00022989"/>
    </source>
</evidence>
<comment type="caution">
    <text evidence="9">The sequence shown here is derived from an EMBL/GenBank/DDBJ whole genome shotgun (WGS) entry which is preliminary data.</text>
</comment>
<protein>
    <recommendedName>
        <fullName evidence="8">Rhodopsin domain-containing protein</fullName>
    </recommendedName>
</protein>
<dbReference type="PANTHER" id="PTHR33048">
    <property type="entry name" value="PTH11-LIKE INTEGRAL MEMBRANE PROTEIN (AFU_ORTHOLOGUE AFUA_5G11245)"/>
    <property type="match status" value="1"/>
</dbReference>
<feature type="transmembrane region" description="Helical" evidence="7">
    <location>
        <begin position="205"/>
        <end position="223"/>
    </location>
</feature>
<feature type="region of interest" description="Disordered" evidence="6">
    <location>
        <begin position="340"/>
        <end position="359"/>
    </location>
</feature>
<organism evidence="9 10">
    <name type="scientific">Fusarium solani</name>
    <name type="common">Filamentous fungus</name>
    <dbReference type="NCBI Taxonomy" id="169388"/>
    <lineage>
        <taxon>Eukaryota</taxon>
        <taxon>Fungi</taxon>
        <taxon>Dikarya</taxon>
        <taxon>Ascomycota</taxon>
        <taxon>Pezizomycotina</taxon>
        <taxon>Sordariomycetes</taxon>
        <taxon>Hypocreomycetidae</taxon>
        <taxon>Hypocreales</taxon>
        <taxon>Nectriaceae</taxon>
        <taxon>Fusarium</taxon>
        <taxon>Fusarium solani species complex</taxon>
    </lineage>
</organism>
<dbReference type="AlphaFoldDB" id="A0A9P9JP56"/>
<feature type="transmembrane region" description="Helical" evidence="7">
    <location>
        <begin position="243"/>
        <end position="263"/>
    </location>
</feature>
<evidence type="ECO:0000256" key="6">
    <source>
        <dbReference type="SAM" id="MobiDB-lite"/>
    </source>
</evidence>
<feature type="transmembrane region" description="Helical" evidence="7">
    <location>
        <begin position="89"/>
        <end position="112"/>
    </location>
</feature>
<evidence type="ECO:0000313" key="9">
    <source>
        <dbReference type="EMBL" id="KAH7231928.1"/>
    </source>
</evidence>
<dbReference type="GO" id="GO:0016020">
    <property type="term" value="C:membrane"/>
    <property type="evidence" value="ECO:0007669"/>
    <property type="project" value="UniProtKB-SubCell"/>
</dbReference>
<feature type="compositionally biased region" description="Basic and acidic residues" evidence="6">
    <location>
        <begin position="347"/>
        <end position="356"/>
    </location>
</feature>
<sequence length="377" mass="42459">MDAESRETRGHELFGLNTFFGIAVLLTILLRCYTRAAIIKAFGLDDWLMVLATAFFGVYCCTSNSGVYYGTGQHMANLKDADIKKAMMYWWFCYLFYSLTMISSKLSIAWFLLRLTARRIQSWVIYFASLLSVLAGIVFFFVSLFQCKPISFFWDKDQPGTCIKVDVIIALAYLYSAFSVLTDFTFALLPGFLIWNLKLNKRTKLALITLITMGCVASSALLVRFGYLMRFRDPDFLWATFDIAIWSTVEMGLAITAGSLATLRPLAKMLRWKLGLTSLASRGNSTNRGVYGATGPLNQVPSRVENAGQSDQNVYVLSEFSQDSQHLELGLPRHLGIQATSDNESQEQLHRPRPKEPYAVLIVDCPERRDKGDEGGF</sequence>
<evidence type="ECO:0000256" key="7">
    <source>
        <dbReference type="SAM" id="Phobius"/>
    </source>
</evidence>
<feature type="transmembrane region" description="Helical" evidence="7">
    <location>
        <begin position="165"/>
        <end position="193"/>
    </location>
</feature>
<dbReference type="OrthoDB" id="3936451at2759"/>
<comment type="subcellular location">
    <subcellularLocation>
        <location evidence="1">Membrane</location>
        <topology evidence="1">Multi-pass membrane protein</topology>
    </subcellularLocation>
</comment>
<dbReference type="EMBL" id="JAGTJS010000031">
    <property type="protein sequence ID" value="KAH7231928.1"/>
    <property type="molecule type" value="Genomic_DNA"/>
</dbReference>
<comment type="similarity">
    <text evidence="5">Belongs to the SAT4 family.</text>
</comment>
<evidence type="ECO:0000256" key="2">
    <source>
        <dbReference type="ARBA" id="ARBA00022692"/>
    </source>
</evidence>
<dbReference type="Proteomes" id="UP000736672">
    <property type="component" value="Unassembled WGS sequence"/>
</dbReference>
<evidence type="ECO:0000256" key="5">
    <source>
        <dbReference type="ARBA" id="ARBA00038359"/>
    </source>
</evidence>
<name>A0A9P9JP56_FUSSL</name>
<feature type="transmembrane region" description="Helical" evidence="7">
    <location>
        <begin position="14"/>
        <end position="34"/>
    </location>
</feature>
<dbReference type="InterPro" id="IPR052337">
    <property type="entry name" value="SAT4-like"/>
</dbReference>
<feature type="domain" description="Rhodopsin" evidence="8">
    <location>
        <begin position="30"/>
        <end position="268"/>
    </location>
</feature>
<keyword evidence="10" id="KW-1185">Reference proteome</keyword>
<evidence type="ECO:0000256" key="4">
    <source>
        <dbReference type="ARBA" id="ARBA00023136"/>
    </source>
</evidence>
<accession>A0A9P9JP56</accession>